<keyword evidence="1" id="KW-0547">Nucleotide-binding</keyword>
<evidence type="ECO:0000259" key="3">
    <source>
        <dbReference type="PROSITE" id="PS50893"/>
    </source>
</evidence>
<dbReference type="Gene3D" id="3.40.50.300">
    <property type="entry name" value="P-loop containing nucleotide triphosphate hydrolases"/>
    <property type="match status" value="1"/>
</dbReference>
<dbReference type="GO" id="GO:0016887">
    <property type="term" value="F:ATP hydrolysis activity"/>
    <property type="evidence" value="ECO:0007669"/>
    <property type="project" value="InterPro"/>
</dbReference>
<proteinExistence type="predicted"/>
<organism evidence="4 5">
    <name type="scientific">Candidatus Andersenbacteria bacterium CG10_big_fil_rev_8_21_14_0_10_54_11</name>
    <dbReference type="NCBI Taxonomy" id="1974485"/>
    <lineage>
        <taxon>Bacteria</taxon>
        <taxon>Candidatus Anderseniibacteriota</taxon>
    </lineage>
</organism>
<dbReference type="GO" id="GO:0005524">
    <property type="term" value="F:ATP binding"/>
    <property type="evidence" value="ECO:0007669"/>
    <property type="project" value="UniProtKB-KW"/>
</dbReference>
<dbReference type="PROSITE" id="PS50893">
    <property type="entry name" value="ABC_TRANSPORTER_2"/>
    <property type="match status" value="1"/>
</dbReference>
<evidence type="ECO:0000313" key="4">
    <source>
        <dbReference type="EMBL" id="PIT98060.1"/>
    </source>
</evidence>
<evidence type="ECO:0000256" key="1">
    <source>
        <dbReference type="ARBA" id="ARBA00022741"/>
    </source>
</evidence>
<dbReference type="Pfam" id="PF00005">
    <property type="entry name" value="ABC_tran"/>
    <property type="match status" value="1"/>
</dbReference>
<dbReference type="AlphaFoldDB" id="A0A2M6WZ70"/>
<sequence length="315" mass="33970">MTAGTDFISVKNIFVESREPSSWLAFLRPPRAPRAILNNISFSLPLGSHATVYGGEGAGKSILLRLLTGTVMPVQGTVLVNGKPPFQQRLSAGYVSSEETEPAKETGHTILTAYARTHGSQNAAAHIAAIADALHLESCLHIPADELSTAQRLRLNVARAALADVPLVLLDDVADHLGPGTVSELLVGLFSGRTVLTATRSPATANALGLPVLLLHQGALARHGTIEEIAREVATPRAVDIWVEGLRYDLLRNVRKHPGVLEARLLPTSSFAGQRLRIRLQSAHYLPSLYDLVSRAPLLRVEEIPPTLHDILERL</sequence>
<dbReference type="PANTHER" id="PTHR43158">
    <property type="entry name" value="SKFA PEPTIDE EXPORT ATP-BINDING PROTEIN SKFE"/>
    <property type="match status" value="1"/>
</dbReference>
<evidence type="ECO:0000256" key="2">
    <source>
        <dbReference type="ARBA" id="ARBA00022840"/>
    </source>
</evidence>
<gene>
    <name evidence="4" type="ORF">COT71_02730</name>
</gene>
<keyword evidence="2" id="KW-0067">ATP-binding</keyword>
<comment type="caution">
    <text evidence="4">The sequence shown here is derived from an EMBL/GenBank/DDBJ whole genome shotgun (WGS) entry which is preliminary data.</text>
</comment>
<dbReference type="PANTHER" id="PTHR43158:SF2">
    <property type="entry name" value="SKFA PEPTIDE EXPORT ATP-BINDING PROTEIN SKFE"/>
    <property type="match status" value="1"/>
</dbReference>
<feature type="domain" description="ABC transporter" evidence="3">
    <location>
        <begin position="8"/>
        <end position="242"/>
    </location>
</feature>
<reference evidence="5" key="1">
    <citation type="submission" date="2017-09" db="EMBL/GenBank/DDBJ databases">
        <title>Depth-based differentiation of microbial function through sediment-hosted aquifers and enrichment of novel symbionts in the deep terrestrial subsurface.</title>
        <authorList>
            <person name="Probst A.J."/>
            <person name="Ladd B."/>
            <person name="Jarett J.K."/>
            <person name="Geller-Mcgrath D.E."/>
            <person name="Sieber C.M.K."/>
            <person name="Emerson J.B."/>
            <person name="Anantharaman K."/>
            <person name="Thomas B.C."/>
            <person name="Malmstrom R."/>
            <person name="Stieglmeier M."/>
            <person name="Klingl A."/>
            <person name="Woyke T."/>
            <person name="Ryan C.M."/>
            <person name="Banfield J.F."/>
        </authorList>
    </citation>
    <scope>NUCLEOTIDE SEQUENCE [LARGE SCALE GENOMIC DNA]</scope>
</reference>
<protein>
    <recommendedName>
        <fullName evidence="3">ABC transporter domain-containing protein</fullName>
    </recommendedName>
</protein>
<dbReference type="InterPro" id="IPR003439">
    <property type="entry name" value="ABC_transporter-like_ATP-bd"/>
</dbReference>
<dbReference type="InterPro" id="IPR027417">
    <property type="entry name" value="P-loop_NTPase"/>
</dbReference>
<accession>A0A2M6WZ70</accession>
<dbReference type="Proteomes" id="UP000230731">
    <property type="component" value="Unassembled WGS sequence"/>
</dbReference>
<name>A0A2M6WZ70_9BACT</name>
<evidence type="ECO:0000313" key="5">
    <source>
        <dbReference type="Proteomes" id="UP000230731"/>
    </source>
</evidence>
<dbReference type="EMBL" id="PEZP01000033">
    <property type="protein sequence ID" value="PIT98060.1"/>
    <property type="molecule type" value="Genomic_DNA"/>
</dbReference>
<dbReference type="SUPFAM" id="SSF52540">
    <property type="entry name" value="P-loop containing nucleoside triphosphate hydrolases"/>
    <property type="match status" value="1"/>
</dbReference>